<feature type="chain" id="PRO_5022703534" evidence="3">
    <location>
        <begin position="22"/>
        <end position="306"/>
    </location>
</feature>
<comment type="caution">
    <text evidence="4">The sequence shown here is derived from an EMBL/GenBank/DDBJ whole genome shotgun (WGS) entry which is preliminary data.</text>
</comment>
<sequence>MKPLAWLAAFVCTALCGTATAAPEAADPRLREVVYDPRAVVTVPVKRGVVTLVVLDSDESITEVAAGLGGDCAKADAAWCVAAQPGGRNLFVKAKSSASAANNLAVVTDRRTHTFRFVVLADGDPKPPVYRLVVKAPPRPAPLARLALREDVPLVALPVVPPPPPPQQVVAERLQAKPLVMNTQYSIAEGTGSQDIVPTLVYDDGRFTYLRFPGNREVPAVFHVLGDGSETLVNARMEDDLLVVDRVSRKLMLRAGSAVVGLWNEAFDLDGRPPGDGTTVPGVQRVLKADAGGSNAPIGARKGGTP</sequence>
<dbReference type="AlphaFoldDB" id="A0A5C6TZY1"/>
<protein>
    <submittedName>
        <fullName evidence="4">Type IV secretion system protein VirB9</fullName>
    </submittedName>
</protein>
<dbReference type="InterPro" id="IPR033645">
    <property type="entry name" value="VirB9/CagX/TrbG_C"/>
</dbReference>
<dbReference type="Pfam" id="PF03524">
    <property type="entry name" value="CagX"/>
    <property type="match status" value="1"/>
</dbReference>
<dbReference type="InterPro" id="IPR010258">
    <property type="entry name" value="Conjugal_tfr_TrbG/VirB9/CagX"/>
</dbReference>
<dbReference type="Proteomes" id="UP000321832">
    <property type="component" value="Unassembled WGS sequence"/>
</dbReference>
<gene>
    <name evidence="4" type="ORF">FSC37_10190</name>
</gene>
<reference evidence="4 5" key="1">
    <citation type="submission" date="2019-08" db="EMBL/GenBank/DDBJ databases">
        <authorList>
            <person name="Khan S.A."/>
            <person name="Jeon C.O."/>
            <person name="Jeong S.E."/>
        </authorList>
    </citation>
    <scope>NUCLEOTIDE SEQUENCE [LARGE SCALE GENOMIC DNA]</scope>
    <source>
        <strain evidence="5">IMCC1728</strain>
    </source>
</reference>
<organism evidence="4 5">
    <name type="scientific">Piscinibacter aquaticus</name>
    <dbReference type="NCBI Taxonomy" id="392597"/>
    <lineage>
        <taxon>Bacteria</taxon>
        <taxon>Pseudomonadati</taxon>
        <taxon>Pseudomonadota</taxon>
        <taxon>Betaproteobacteria</taxon>
        <taxon>Burkholderiales</taxon>
        <taxon>Sphaerotilaceae</taxon>
        <taxon>Piscinibacter</taxon>
    </lineage>
</organism>
<dbReference type="EMBL" id="VOPW01000001">
    <property type="protein sequence ID" value="TXC66167.1"/>
    <property type="molecule type" value="Genomic_DNA"/>
</dbReference>
<accession>A0A5C6TZY1</accession>
<name>A0A5C6TZY1_9BURK</name>
<evidence type="ECO:0000256" key="1">
    <source>
        <dbReference type="ARBA" id="ARBA00006135"/>
    </source>
</evidence>
<proteinExistence type="inferred from homology"/>
<evidence type="ECO:0000313" key="5">
    <source>
        <dbReference type="Proteomes" id="UP000321832"/>
    </source>
</evidence>
<evidence type="ECO:0000256" key="3">
    <source>
        <dbReference type="SAM" id="SignalP"/>
    </source>
</evidence>
<dbReference type="CDD" id="cd06911">
    <property type="entry name" value="VirB9_CagX_TrbG"/>
    <property type="match status" value="1"/>
</dbReference>
<dbReference type="Gene3D" id="2.60.40.2500">
    <property type="match status" value="1"/>
</dbReference>
<feature type="signal peptide" evidence="3">
    <location>
        <begin position="1"/>
        <end position="21"/>
    </location>
</feature>
<evidence type="ECO:0000313" key="4">
    <source>
        <dbReference type="EMBL" id="TXC66167.1"/>
    </source>
</evidence>
<dbReference type="InterPro" id="IPR038161">
    <property type="entry name" value="VirB9/CagX/TrbG_C_sf"/>
</dbReference>
<comment type="similarity">
    <text evidence="1">Belongs to the TrbG/VirB9 family.</text>
</comment>
<evidence type="ECO:0000256" key="2">
    <source>
        <dbReference type="ARBA" id="ARBA00022729"/>
    </source>
</evidence>
<keyword evidence="5" id="KW-1185">Reference proteome</keyword>
<keyword evidence="2 3" id="KW-0732">Signal</keyword>